<dbReference type="PANTHER" id="PTHR22617">
    <property type="entry name" value="CHEMOTAXIS SENSOR HISTIDINE KINASE-RELATED"/>
    <property type="match status" value="1"/>
</dbReference>
<dbReference type="GO" id="GO:0007165">
    <property type="term" value="P:signal transduction"/>
    <property type="evidence" value="ECO:0007669"/>
    <property type="project" value="InterPro"/>
</dbReference>
<evidence type="ECO:0000313" key="3">
    <source>
        <dbReference type="Proteomes" id="UP000621799"/>
    </source>
</evidence>
<dbReference type="EMBL" id="JADEXN010000029">
    <property type="protein sequence ID" value="MBE9039745.1"/>
    <property type="molecule type" value="Genomic_DNA"/>
</dbReference>
<dbReference type="AlphaFoldDB" id="A0A928Z6P7"/>
<gene>
    <name evidence="2" type="ORF">IQ235_02925</name>
</gene>
<dbReference type="SMART" id="SM00260">
    <property type="entry name" value="CheW"/>
    <property type="match status" value="1"/>
</dbReference>
<keyword evidence="3" id="KW-1185">Reference proteome</keyword>
<protein>
    <submittedName>
        <fullName evidence="2">Chemotaxis protein CheW</fullName>
    </submittedName>
</protein>
<dbReference type="GO" id="GO:0006935">
    <property type="term" value="P:chemotaxis"/>
    <property type="evidence" value="ECO:0007669"/>
    <property type="project" value="InterPro"/>
</dbReference>
<evidence type="ECO:0000259" key="1">
    <source>
        <dbReference type="PROSITE" id="PS50851"/>
    </source>
</evidence>
<organism evidence="2 3">
    <name type="scientific">Zarconia navalis LEGE 11467</name>
    <dbReference type="NCBI Taxonomy" id="1828826"/>
    <lineage>
        <taxon>Bacteria</taxon>
        <taxon>Bacillati</taxon>
        <taxon>Cyanobacteriota</taxon>
        <taxon>Cyanophyceae</taxon>
        <taxon>Oscillatoriophycideae</taxon>
        <taxon>Oscillatoriales</taxon>
        <taxon>Oscillatoriales incertae sedis</taxon>
        <taxon>Zarconia</taxon>
        <taxon>Zarconia navalis</taxon>
    </lineage>
</organism>
<dbReference type="PROSITE" id="PS50851">
    <property type="entry name" value="CHEW"/>
    <property type="match status" value="1"/>
</dbReference>
<proteinExistence type="predicted"/>
<dbReference type="GO" id="GO:0005829">
    <property type="term" value="C:cytosol"/>
    <property type="evidence" value="ECO:0007669"/>
    <property type="project" value="TreeGrafter"/>
</dbReference>
<dbReference type="Pfam" id="PF01584">
    <property type="entry name" value="CheW"/>
    <property type="match status" value="1"/>
</dbReference>
<dbReference type="Gene3D" id="2.30.30.40">
    <property type="entry name" value="SH3 Domains"/>
    <property type="match status" value="1"/>
</dbReference>
<dbReference type="SUPFAM" id="SSF50341">
    <property type="entry name" value="CheW-like"/>
    <property type="match status" value="1"/>
</dbReference>
<evidence type="ECO:0000313" key="2">
    <source>
        <dbReference type="EMBL" id="MBE9039745.1"/>
    </source>
</evidence>
<dbReference type="InterPro" id="IPR039315">
    <property type="entry name" value="CheW"/>
</dbReference>
<name>A0A928Z6P7_9CYAN</name>
<dbReference type="Proteomes" id="UP000621799">
    <property type="component" value="Unassembled WGS sequence"/>
</dbReference>
<sequence>MTDNCWNQIGVCGDRSCLELKTFVHCRNCPVYSTSGRNLLEREAPSGYLQEWTNLLAQKDEKIDARSDRSTVLAIVFRLGREWLALRASVFKEVTRPCIVRTLPHRSNEILLGIANIHGEIIPCISLSKFLGIESPKEAVQVNRETRKIDSYSKNIKSLISIETKQYERTIVLEKESKIWMFQVDEVSQTYRCCQDEIQELTVTTHNLTNSYIKGIFNLKDRKVSYLNDDLLFDALDRKLF</sequence>
<feature type="domain" description="CheW-like" evidence="1">
    <location>
        <begin position="71"/>
        <end position="238"/>
    </location>
</feature>
<dbReference type="InterPro" id="IPR036061">
    <property type="entry name" value="CheW-like_dom_sf"/>
</dbReference>
<dbReference type="InterPro" id="IPR002545">
    <property type="entry name" value="CheW-lke_dom"/>
</dbReference>
<accession>A0A928Z6P7</accession>
<dbReference type="Gene3D" id="2.40.50.180">
    <property type="entry name" value="CheA-289, Domain 4"/>
    <property type="match status" value="1"/>
</dbReference>
<dbReference type="PANTHER" id="PTHR22617:SF23">
    <property type="entry name" value="CHEMOTAXIS PROTEIN CHEW"/>
    <property type="match status" value="1"/>
</dbReference>
<reference evidence="2" key="1">
    <citation type="submission" date="2020-10" db="EMBL/GenBank/DDBJ databases">
        <authorList>
            <person name="Castelo-Branco R."/>
            <person name="Eusebio N."/>
            <person name="Adriana R."/>
            <person name="Vieira A."/>
            <person name="Brugerolle De Fraissinette N."/>
            <person name="Rezende De Castro R."/>
            <person name="Schneider M.P."/>
            <person name="Vasconcelos V."/>
            <person name="Leao P.N."/>
        </authorList>
    </citation>
    <scope>NUCLEOTIDE SEQUENCE</scope>
    <source>
        <strain evidence="2">LEGE 11467</strain>
    </source>
</reference>
<comment type="caution">
    <text evidence="2">The sequence shown here is derived from an EMBL/GenBank/DDBJ whole genome shotgun (WGS) entry which is preliminary data.</text>
</comment>